<dbReference type="InterPro" id="IPR015300">
    <property type="entry name" value="DNA-bd_pseudobarrel_sf"/>
</dbReference>
<evidence type="ECO:0000256" key="5">
    <source>
        <dbReference type="ARBA" id="ARBA00023242"/>
    </source>
</evidence>
<dbReference type="GO" id="GO:0003677">
    <property type="term" value="F:DNA binding"/>
    <property type="evidence" value="ECO:0007669"/>
    <property type="project" value="UniProtKB-KW"/>
</dbReference>
<dbReference type="EnsemblPlants" id="TuG1812G0300003154.01.T01">
    <property type="protein sequence ID" value="TuG1812G0300003154.01.T01.cds280241"/>
    <property type="gene ID" value="TuG1812G0300003154.01"/>
</dbReference>
<feature type="compositionally biased region" description="Basic residues" evidence="6">
    <location>
        <begin position="175"/>
        <end position="186"/>
    </location>
</feature>
<organism evidence="7 8">
    <name type="scientific">Triticum urartu</name>
    <name type="common">Red wild einkorn</name>
    <name type="synonym">Crithodium urartu</name>
    <dbReference type="NCBI Taxonomy" id="4572"/>
    <lineage>
        <taxon>Eukaryota</taxon>
        <taxon>Viridiplantae</taxon>
        <taxon>Streptophyta</taxon>
        <taxon>Embryophyta</taxon>
        <taxon>Tracheophyta</taxon>
        <taxon>Spermatophyta</taxon>
        <taxon>Magnoliopsida</taxon>
        <taxon>Liliopsida</taxon>
        <taxon>Poales</taxon>
        <taxon>Poaceae</taxon>
        <taxon>BOP clade</taxon>
        <taxon>Pooideae</taxon>
        <taxon>Triticodae</taxon>
        <taxon>Triticeae</taxon>
        <taxon>Triticinae</taxon>
        <taxon>Triticum</taxon>
    </lineage>
</organism>
<evidence type="ECO:0000313" key="7">
    <source>
        <dbReference type="EnsemblPlants" id="TuG1812G0300003154.01.T01.cds280241"/>
    </source>
</evidence>
<dbReference type="Proteomes" id="UP000015106">
    <property type="component" value="Chromosome 3"/>
</dbReference>
<dbReference type="PANTHER" id="PTHR34397:SF27">
    <property type="entry name" value="TF-B3 DOMAIN-CONTAINING PROTEIN"/>
    <property type="match status" value="1"/>
</dbReference>
<dbReference type="AlphaFoldDB" id="A0A8R7TWE7"/>
<proteinExistence type="predicted"/>
<keyword evidence="4" id="KW-0804">Transcription</keyword>
<keyword evidence="5" id="KW-0539">Nucleus</keyword>
<feature type="region of interest" description="Disordered" evidence="6">
    <location>
        <begin position="152"/>
        <end position="186"/>
    </location>
</feature>
<comment type="subcellular location">
    <subcellularLocation>
        <location evidence="1">Nucleus</location>
    </subcellularLocation>
</comment>
<reference evidence="7" key="2">
    <citation type="submission" date="2018-03" db="EMBL/GenBank/DDBJ databases">
        <title>The Triticum urartu genome reveals the dynamic nature of wheat genome evolution.</title>
        <authorList>
            <person name="Ling H."/>
            <person name="Ma B."/>
            <person name="Shi X."/>
            <person name="Liu H."/>
            <person name="Dong L."/>
            <person name="Sun H."/>
            <person name="Cao Y."/>
            <person name="Gao Q."/>
            <person name="Zheng S."/>
            <person name="Li Y."/>
            <person name="Yu Y."/>
            <person name="Du H."/>
            <person name="Qi M."/>
            <person name="Li Y."/>
            <person name="Yu H."/>
            <person name="Cui Y."/>
            <person name="Wang N."/>
            <person name="Chen C."/>
            <person name="Wu H."/>
            <person name="Zhao Y."/>
            <person name="Zhang J."/>
            <person name="Li Y."/>
            <person name="Zhou W."/>
            <person name="Zhang B."/>
            <person name="Hu W."/>
            <person name="Eijk M."/>
            <person name="Tang J."/>
            <person name="Witsenboer H."/>
            <person name="Zhao S."/>
            <person name="Li Z."/>
            <person name="Zhang A."/>
            <person name="Wang D."/>
            <person name="Liang C."/>
        </authorList>
    </citation>
    <scope>NUCLEOTIDE SEQUENCE [LARGE SCALE GENOMIC DNA]</scope>
    <source>
        <strain evidence="7">cv. G1812</strain>
    </source>
</reference>
<dbReference type="Gene3D" id="2.40.330.10">
    <property type="entry name" value="DNA-binding pseudobarrel domain"/>
    <property type="match status" value="1"/>
</dbReference>
<evidence type="ECO:0000256" key="6">
    <source>
        <dbReference type="SAM" id="MobiDB-lite"/>
    </source>
</evidence>
<keyword evidence="8" id="KW-1185">Reference proteome</keyword>
<dbReference type="GO" id="GO:0005634">
    <property type="term" value="C:nucleus"/>
    <property type="evidence" value="ECO:0007669"/>
    <property type="project" value="UniProtKB-SubCell"/>
</dbReference>
<dbReference type="Gramene" id="TuG1812G0300003154.01.T01">
    <property type="protein sequence ID" value="TuG1812G0300003154.01.T01.cds280241"/>
    <property type="gene ID" value="TuG1812G0300003154.01"/>
</dbReference>
<evidence type="ECO:0000256" key="4">
    <source>
        <dbReference type="ARBA" id="ARBA00023163"/>
    </source>
</evidence>
<reference evidence="8" key="1">
    <citation type="journal article" date="2013" name="Nature">
        <title>Draft genome of the wheat A-genome progenitor Triticum urartu.</title>
        <authorList>
            <person name="Ling H.Q."/>
            <person name="Zhao S."/>
            <person name="Liu D."/>
            <person name="Wang J."/>
            <person name="Sun H."/>
            <person name="Zhang C."/>
            <person name="Fan H."/>
            <person name="Li D."/>
            <person name="Dong L."/>
            <person name="Tao Y."/>
            <person name="Gao C."/>
            <person name="Wu H."/>
            <person name="Li Y."/>
            <person name="Cui Y."/>
            <person name="Guo X."/>
            <person name="Zheng S."/>
            <person name="Wang B."/>
            <person name="Yu K."/>
            <person name="Liang Q."/>
            <person name="Yang W."/>
            <person name="Lou X."/>
            <person name="Chen J."/>
            <person name="Feng M."/>
            <person name="Jian J."/>
            <person name="Zhang X."/>
            <person name="Luo G."/>
            <person name="Jiang Y."/>
            <person name="Liu J."/>
            <person name="Wang Z."/>
            <person name="Sha Y."/>
            <person name="Zhang B."/>
            <person name="Wu H."/>
            <person name="Tang D."/>
            <person name="Shen Q."/>
            <person name="Xue P."/>
            <person name="Zou S."/>
            <person name="Wang X."/>
            <person name="Liu X."/>
            <person name="Wang F."/>
            <person name="Yang Y."/>
            <person name="An X."/>
            <person name="Dong Z."/>
            <person name="Zhang K."/>
            <person name="Zhang X."/>
            <person name="Luo M.C."/>
            <person name="Dvorak J."/>
            <person name="Tong Y."/>
            <person name="Wang J."/>
            <person name="Yang H."/>
            <person name="Li Z."/>
            <person name="Wang D."/>
            <person name="Zhang A."/>
            <person name="Wang J."/>
        </authorList>
    </citation>
    <scope>NUCLEOTIDE SEQUENCE</scope>
    <source>
        <strain evidence="8">cv. G1812</strain>
    </source>
</reference>
<evidence type="ECO:0000256" key="1">
    <source>
        <dbReference type="ARBA" id="ARBA00004123"/>
    </source>
</evidence>
<reference evidence="7" key="3">
    <citation type="submission" date="2022-06" db="UniProtKB">
        <authorList>
            <consortium name="EnsemblPlants"/>
        </authorList>
    </citation>
    <scope>IDENTIFICATION</scope>
</reference>
<name>A0A8R7TWE7_TRIUA</name>
<accession>A0A8R7TWE7</accession>
<evidence type="ECO:0000256" key="3">
    <source>
        <dbReference type="ARBA" id="ARBA00023125"/>
    </source>
</evidence>
<evidence type="ECO:0000256" key="2">
    <source>
        <dbReference type="ARBA" id="ARBA00023015"/>
    </source>
</evidence>
<evidence type="ECO:0000313" key="8">
    <source>
        <dbReference type="Proteomes" id="UP000015106"/>
    </source>
</evidence>
<keyword evidence="3" id="KW-0238">DNA-binding</keyword>
<protein>
    <recommendedName>
        <fullName evidence="9">B3 domain-containing protein</fullName>
    </recommendedName>
</protein>
<evidence type="ECO:0008006" key="9">
    <source>
        <dbReference type="Google" id="ProtNLM"/>
    </source>
</evidence>
<sequence length="282" mass="30952">MPSPDQAHRSLSMIIPAEAAAAPGYAGRKRPHELTLAVYDPAAAEQRANAAGLSLSGALVPFLAPPIDAAPIKAVPLSAVAPRAEPAWIRPYFDLRLDLPVHFIDEKVLTATDLDPQQNRFRLPTAGVLRSLRPILSPEELYAASIPREGASAAPRLPRRPPPPPTEEEELQQGRIKRKKRQGKKHGGLPVVVCNVHAGTKALQLTQWESSHGNIIKGEGYLDFITRCCFEEKDVVEIWAFKERHFHLFGVDMCRASPLYVVLAKKEQRPAASSMGMAKCTM</sequence>
<keyword evidence="2" id="KW-0805">Transcription regulation</keyword>
<dbReference type="PANTHER" id="PTHR34397">
    <property type="entry name" value="OS05G0237600 PROTEIN"/>
    <property type="match status" value="1"/>
</dbReference>